<feature type="transmembrane region" description="Helical" evidence="10">
    <location>
        <begin position="54"/>
        <end position="73"/>
    </location>
</feature>
<feature type="transmembrane region" description="Helical" evidence="10">
    <location>
        <begin position="109"/>
        <end position="127"/>
    </location>
</feature>
<evidence type="ECO:0000313" key="13">
    <source>
        <dbReference type="Proteomes" id="UP000188184"/>
    </source>
</evidence>
<feature type="transmembrane region" description="Helical" evidence="10">
    <location>
        <begin position="272"/>
        <end position="293"/>
    </location>
</feature>
<proteinExistence type="predicted"/>
<keyword evidence="8 10" id="KW-0472">Membrane</keyword>
<dbReference type="OrthoDB" id="9809206at2"/>
<feature type="transmembrane region" description="Helical" evidence="10">
    <location>
        <begin position="366"/>
        <end position="387"/>
    </location>
</feature>
<keyword evidence="7" id="KW-0406">Ion transport</keyword>
<keyword evidence="13" id="KW-1185">Reference proteome</keyword>
<evidence type="ECO:0000256" key="8">
    <source>
        <dbReference type="ARBA" id="ARBA00023136"/>
    </source>
</evidence>
<dbReference type="PANTHER" id="PTHR10110:SF86">
    <property type="entry name" value="SODIUM_HYDROGEN EXCHANGER 7"/>
    <property type="match status" value="1"/>
</dbReference>
<keyword evidence="6" id="KW-0915">Sodium</keyword>
<evidence type="ECO:0000256" key="10">
    <source>
        <dbReference type="SAM" id="Phobius"/>
    </source>
</evidence>
<dbReference type="Gene3D" id="6.10.140.1330">
    <property type="match status" value="1"/>
</dbReference>
<evidence type="ECO:0000256" key="9">
    <source>
        <dbReference type="ARBA" id="ARBA00023201"/>
    </source>
</evidence>
<dbReference type="Pfam" id="PF00999">
    <property type="entry name" value="Na_H_Exchanger"/>
    <property type="match status" value="1"/>
</dbReference>
<dbReference type="EMBL" id="CP019640">
    <property type="protein sequence ID" value="AQQ52305.1"/>
    <property type="molecule type" value="Genomic_DNA"/>
</dbReference>
<dbReference type="PANTHER" id="PTHR10110">
    <property type="entry name" value="SODIUM/HYDROGEN EXCHANGER"/>
    <property type="match status" value="1"/>
</dbReference>
<name>A0A1Q2KVQ8_9BACL</name>
<keyword evidence="2" id="KW-0813">Transport</keyword>
<dbReference type="GO" id="GO:0015385">
    <property type="term" value="F:sodium:proton antiporter activity"/>
    <property type="evidence" value="ECO:0007669"/>
    <property type="project" value="InterPro"/>
</dbReference>
<feature type="transmembrane region" description="Helical" evidence="10">
    <location>
        <begin position="80"/>
        <end position="103"/>
    </location>
</feature>
<feature type="transmembrane region" description="Helical" evidence="10">
    <location>
        <begin position="6"/>
        <end position="21"/>
    </location>
</feature>
<evidence type="ECO:0000256" key="2">
    <source>
        <dbReference type="ARBA" id="ARBA00022448"/>
    </source>
</evidence>
<dbReference type="InterPro" id="IPR018422">
    <property type="entry name" value="Cation/H_exchanger_CPA1"/>
</dbReference>
<organism evidence="12 13">
    <name type="scientific">Planococcus lenghuensis</name>
    <dbReference type="NCBI Taxonomy" id="2213202"/>
    <lineage>
        <taxon>Bacteria</taxon>
        <taxon>Bacillati</taxon>
        <taxon>Bacillota</taxon>
        <taxon>Bacilli</taxon>
        <taxon>Bacillales</taxon>
        <taxon>Caryophanaceae</taxon>
        <taxon>Planococcus</taxon>
    </lineage>
</organism>
<keyword evidence="5 10" id="KW-1133">Transmembrane helix</keyword>
<evidence type="ECO:0000256" key="3">
    <source>
        <dbReference type="ARBA" id="ARBA00022475"/>
    </source>
</evidence>
<feature type="transmembrane region" description="Helical" evidence="10">
    <location>
        <begin position="229"/>
        <end position="252"/>
    </location>
</feature>
<keyword evidence="3" id="KW-1003">Cell membrane</keyword>
<evidence type="ECO:0000256" key="6">
    <source>
        <dbReference type="ARBA" id="ARBA00023053"/>
    </source>
</evidence>
<dbReference type="InterPro" id="IPR006153">
    <property type="entry name" value="Cation/H_exchanger_TM"/>
</dbReference>
<accession>A0A1Q2KVQ8</accession>
<evidence type="ECO:0000256" key="1">
    <source>
        <dbReference type="ARBA" id="ARBA00004651"/>
    </source>
</evidence>
<dbReference type="RefSeq" id="WP_077588184.1">
    <property type="nucleotide sequence ID" value="NZ_CP019640.1"/>
</dbReference>
<dbReference type="GO" id="GO:0015386">
    <property type="term" value="F:potassium:proton antiporter activity"/>
    <property type="evidence" value="ECO:0007669"/>
    <property type="project" value="TreeGrafter"/>
</dbReference>
<feature type="domain" description="Cation/H+ exchanger transmembrane" evidence="11">
    <location>
        <begin position="9"/>
        <end position="390"/>
    </location>
</feature>
<protein>
    <submittedName>
        <fullName evidence="12">Sodium:proton antiporter</fullName>
    </submittedName>
</protein>
<evidence type="ECO:0000259" key="11">
    <source>
        <dbReference type="Pfam" id="PF00999"/>
    </source>
</evidence>
<feature type="transmembrane region" description="Helical" evidence="10">
    <location>
        <begin position="333"/>
        <end position="354"/>
    </location>
</feature>
<evidence type="ECO:0000256" key="4">
    <source>
        <dbReference type="ARBA" id="ARBA00022692"/>
    </source>
</evidence>
<dbReference type="AlphaFoldDB" id="A0A1Q2KVQ8"/>
<dbReference type="GO" id="GO:0051453">
    <property type="term" value="P:regulation of intracellular pH"/>
    <property type="evidence" value="ECO:0007669"/>
    <property type="project" value="TreeGrafter"/>
</dbReference>
<evidence type="ECO:0000313" key="12">
    <source>
        <dbReference type="EMBL" id="AQQ52305.1"/>
    </source>
</evidence>
<dbReference type="GO" id="GO:0098719">
    <property type="term" value="P:sodium ion import across plasma membrane"/>
    <property type="evidence" value="ECO:0007669"/>
    <property type="project" value="TreeGrafter"/>
</dbReference>
<evidence type="ECO:0000256" key="7">
    <source>
        <dbReference type="ARBA" id="ARBA00023065"/>
    </source>
</evidence>
<evidence type="ECO:0000256" key="5">
    <source>
        <dbReference type="ARBA" id="ARBA00022989"/>
    </source>
</evidence>
<keyword evidence="4 10" id="KW-0812">Transmembrane</keyword>
<reference evidence="12 13" key="1">
    <citation type="submission" date="2017-02" db="EMBL/GenBank/DDBJ databases">
        <title>The complete genomic sequence of a novel cold adapted crude oil-degrading bacterium Planococcus qaidamina Y42.</title>
        <authorList>
            <person name="Yang R."/>
        </authorList>
    </citation>
    <scope>NUCLEOTIDE SEQUENCE [LARGE SCALE GENOMIC DNA]</scope>
    <source>
        <strain evidence="12 13">Y42</strain>
    </source>
</reference>
<dbReference type="Proteomes" id="UP000188184">
    <property type="component" value="Chromosome"/>
</dbReference>
<feature type="transmembrane region" description="Helical" evidence="10">
    <location>
        <begin position="186"/>
        <end position="209"/>
    </location>
</feature>
<dbReference type="KEGG" id="pmar:B0X71_03725"/>
<gene>
    <name evidence="12" type="ORF">B0X71_03725</name>
</gene>
<sequence length="396" mass="43659">MVTHQIAVLLLIGYIVYTIDLKQKYFPVPVVLVLLGMVLSFIPFLSDLYISREIIFNVFLPALLFTSAYKFPLAQLKKHIGIITTFSTVGLMATAALLGTAIYFVSDPFISLSLTGAFLLAAILIPTDPVSVTAIIKNSTGKEELADVVEGESMVNDGTSIVLFTIFLSMVQTGNRFSFWHFLSELVLVSAGGILVGLVMGWLASRAIYYTHNERYHVMLTIVLAYGSFYIAHALSVSGVLASVVAGIMMAYEFGRTMTYRIKDSLDEFWEIIEPTILSILFLMIGIRAVPYITFTEWGLAVIIFVLSVFVRFAVLSGLVYAVPAWRKDFKGYASILSLAGIKGTMSVALLLWLETEEMSTEAPLISVAFAAVLLSLILQSVGIYPMTQWLTARKK</sequence>
<comment type="subcellular location">
    <subcellularLocation>
        <location evidence="1">Cell membrane</location>
        <topology evidence="1">Multi-pass membrane protein</topology>
    </subcellularLocation>
</comment>
<feature type="transmembrane region" description="Helical" evidence="10">
    <location>
        <begin position="299"/>
        <end position="321"/>
    </location>
</feature>
<keyword evidence="9" id="KW-0739">Sodium transport</keyword>
<dbReference type="GO" id="GO:0005886">
    <property type="term" value="C:plasma membrane"/>
    <property type="evidence" value="ECO:0007669"/>
    <property type="project" value="UniProtKB-SubCell"/>
</dbReference>
<feature type="transmembrane region" description="Helical" evidence="10">
    <location>
        <begin position="28"/>
        <end position="48"/>
    </location>
</feature>